<reference evidence="2" key="1">
    <citation type="submission" date="2022-10" db="EMBL/GenBank/DDBJ databases">
        <title>Complete genome sequence of Schlegelella aquatica LMG 23380.</title>
        <authorList>
            <person name="Musilova J."/>
            <person name="Kourilova X."/>
            <person name="Bezdicek M."/>
            <person name="Hermankova K."/>
            <person name="Obruca S."/>
            <person name="Sedlar K."/>
        </authorList>
    </citation>
    <scope>NUCLEOTIDE SEQUENCE</scope>
    <source>
        <strain evidence="2">LMG 23380</strain>
    </source>
</reference>
<evidence type="ECO:0000313" key="2">
    <source>
        <dbReference type="EMBL" id="UZD55978.1"/>
    </source>
</evidence>
<accession>A0ABY6MVD7</accession>
<gene>
    <name evidence="2" type="ORF">OMP39_05195</name>
</gene>
<dbReference type="RefSeq" id="WP_264893731.1">
    <property type="nucleotide sequence ID" value="NZ_CP110257.1"/>
</dbReference>
<sequence length="455" mass="50060">MIRGYPAWPSVHAGGTLVLHVSTDAPRFCVAFHRWWHGFEHVHTSGWMDGLAAPEGRPEADWGWPAYEFAIRRTWPPGVYVAHLQEPDPQPLAAAMDRAAALFVVRGPGRSPLVYKLPIATYQAYNWTGGGCFYDRPPRSADPARPGARLSLQRPGGGIGGITFGAPDHYDPGSPRQTFAHWDAPFIRWLAAEGHEVEFCTDLDVHREPDLLPRHRLMVSVGHDEYWSEAMRDHVEVFVAAGGRAAFFAANLCWWRIHLVEGDRAMVCHQGGPRGAFDHWWPASGAGRPEDGLAGVSYRHGGGWWDGPREAHGYIVQQPGHWVFEGTGLTLGARFGEASTPPLVGYECDGAALEWADAGCSRVRLAPWAAECGTPPQLEVLAAAPLGPRWQELPHRERHAAWEGLHTATMGLHRKGKGWVFTAGTTDWAQVLANGSDPVVPVVTRNIIRRLAHAP</sequence>
<name>A0ABY6MVD7_9BURK</name>
<evidence type="ECO:0000259" key="1">
    <source>
        <dbReference type="Pfam" id="PF20254"/>
    </source>
</evidence>
<evidence type="ECO:0000313" key="3">
    <source>
        <dbReference type="Proteomes" id="UP001163266"/>
    </source>
</evidence>
<keyword evidence="3" id="KW-1185">Reference proteome</keyword>
<dbReference type="EMBL" id="CP110257">
    <property type="protein sequence ID" value="UZD55978.1"/>
    <property type="molecule type" value="Genomic_DNA"/>
</dbReference>
<protein>
    <recommendedName>
        <fullName evidence="1">N,N-dimethylformamidase beta subunit-like C-terminal domain-containing protein</fullName>
    </recommendedName>
</protein>
<dbReference type="Pfam" id="PF20254">
    <property type="entry name" value="DMFA2_C"/>
    <property type="match status" value="1"/>
</dbReference>
<proteinExistence type="predicted"/>
<organism evidence="2 3">
    <name type="scientific">Caldimonas aquatica</name>
    <dbReference type="NCBI Taxonomy" id="376175"/>
    <lineage>
        <taxon>Bacteria</taxon>
        <taxon>Pseudomonadati</taxon>
        <taxon>Pseudomonadota</taxon>
        <taxon>Betaproteobacteria</taxon>
        <taxon>Burkholderiales</taxon>
        <taxon>Sphaerotilaceae</taxon>
        <taxon>Caldimonas</taxon>
    </lineage>
</organism>
<dbReference type="Proteomes" id="UP001163266">
    <property type="component" value="Chromosome"/>
</dbReference>
<dbReference type="InterPro" id="IPR046540">
    <property type="entry name" value="DMFA2_C"/>
</dbReference>
<feature type="domain" description="N,N-dimethylformamidase beta subunit-like C-terminal" evidence="1">
    <location>
        <begin position="61"/>
        <end position="435"/>
    </location>
</feature>